<comment type="caution">
    <text evidence="2">The sequence shown here is derived from an EMBL/GenBank/DDBJ whole genome shotgun (WGS) entry which is preliminary data.</text>
</comment>
<evidence type="ECO:0000313" key="2">
    <source>
        <dbReference type="EMBL" id="POY71225.1"/>
    </source>
</evidence>
<dbReference type="Proteomes" id="UP000237144">
    <property type="component" value="Unassembled WGS sequence"/>
</dbReference>
<evidence type="ECO:0000256" key="1">
    <source>
        <dbReference type="SAM" id="MobiDB-lite"/>
    </source>
</evidence>
<feature type="compositionally biased region" description="Low complexity" evidence="1">
    <location>
        <begin position="235"/>
        <end position="250"/>
    </location>
</feature>
<gene>
    <name evidence="2" type="ORF">BMF94_5537</name>
</gene>
<dbReference type="EMBL" id="PJQD01000085">
    <property type="protein sequence ID" value="POY71225.1"/>
    <property type="molecule type" value="Genomic_DNA"/>
</dbReference>
<name>A0A2S5B399_9BASI</name>
<reference evidence="2 3" key="1">
    <citation type="journal article" date="2018" name="Front. Microbiol.">
        <title>Prospects for Fungal Bioremediation of Acidic Radioactive Waste Sites: Characterization and Genome Sequence of Rhodotorula taiwanensis MD1149.</title>
        <authorList>
            <person name="Tkavc R."/>
            <person name="Matrosova V.Y."/>
            <person name="Grichenko O.E."/>
            <person name="Gostincar C."/>
            <person name="Volpe R.P."/>
            <person name="Klimenkova P."/>
            <person name="Gaidamakova E.K."/>
            <person name="Zhou C.E."/>
            <person name="Stewart B.J."/>
            <person name="Lyman M.G."/>
            <person name="Malfatti S.A."/>
            <person name="Rubinfeld B."/>
            <person name="Courtot M."/>
            <person name="Singh J."/>
            <person name="Dalgard C.L."/>
            <person name="Hamilton T."/>
            <person name="Frey K.G."/>
            <person name="Gunde-Cimerman N."/>
            <person name="Dugan L."/>
            <person name="Daly M.J."/>
        </authorList>
    </citation>
    <scope>NUCLEOTIDE SEQUENCE [LARGE SCALE GENOMIC DNA]</scope>
    <source>
        <strain evidence="2 3">MD1149</strain>
    </source>
</reference>
<evidence type="ECO:0000313" key="3">
    <source>
        <dbReference type="Proteomes" id="UP000237144"/>
    </source>
</evidence>
<dbReference type="OrthoDB" id="10471015at2759"/>
<organism evidence="2 3">
    <name type="scientific">Rhodotorula taiwanensis</name>
    <dbReference type="NCBI Taxonomy" id="741276"/>
    <lineage>
        <taxon>Eukaryota</taxon>
        <taxon>Fungi</taxon>
        <taxon>Dikarya</taxon>
        <taxon>Basidiomycota</taxon>
        <taxon>Pucciniomycotina</taxon>
        <taxon>Microbotryomycetes</taxon>
        <taxon>Sporidiobolales</taxon>
        <taxon>Sporidiobolaceae</taxon>
        <taxon>Rhodotorula</taxon>
    </lineage>
</organism>
<proteinExistence type="predicted"/>
<sequence length="380" mass="39992">MFWVGLPDERPSIVSDCCHLRSPMSPSPSKPTARRRPFAVLPLDQFLSRSSPRKRSTVTIPLQLQDMSLLPSPFPSSSTATASARPLATLYEAPTSSRTRRASRDASLGLVSSPRARAMVDEDDTDAISTTNDALGGDDEPDALGLHSSPRRLFDAFVAASRANPTDNPAALRKKTSTSSLSAAHFIAERSHMPPPASPRATGSPRTRLARPREPSPPNWSFYQDEEDESAVGIPLASESAASAPSPVATEESDDAMPVDKENTAPSPRRARSASIHPITSPPASGPATAPETAREIAPTLPHTPPRPASPSLPLFSPAIIGVVDAPHFADSGATSFFAAAGTGSTSFATTEVTASLLPEVGIARKKRRGDEAGHGIPLP</sequence>
<feature type="region of interest" description="Disordered" evidence="1">
    <location>
        <begin position="187"/>
        <end position="293"/>
    </location>
</feature>
<keyword evidence="3" id="KW-1185">Reference proteome</keyword>
<accession>A0A2S5B399</accession>
<dbReference type="AlphaFoldDB" id="A0A2S5B399"/>
<protein>
    <submittedName>
        <fullName evidence="2">Uncharacterized protein</fullName>
    </submittedName>
</protein>
<feature type="region of interest" description="Disordered" evidence="1">
    <location>
        <begin position="91"/>
        <end position="115"/>
    </location>
</feature>